<evidence type="ECO:0000313" key="4">
    <source>
        <dbReference type="Proteomes" id="UP000255335"/>
    </source>
</evidence>
<name>A0A377JMH8_9HELI</name>
<dbReference type="Pfam" id="PF13541">
    <property type="entry name" value="ChlI"/>
    <property type="match status" value="1"/>
</dbReference>
<proteinExistence type="predicted"/>
<reference evidence="3 4" key="1">
    <citation type="submission" date="2018-06" db="EMBL/GenBank/DDBJ databases">
        <authorList>
            <consortium name="Pathogen Informatics"/>
            <person name="Doyle S."/>
        </authorList>
    </citation>
    <scope>NUCLEOTIDE SEQUENCE [LARGE SCALE GENOMIC DNA]</scope>
    <source>
        <strain evidence="3 4">NCTC12221</strain>
    </source>
</reference>
<dbReference type="SUPFAM" id="SSF54211">
    <property type="entry name" value="Ribosomal protein S5 domain 2-like"/>
    <property type="match status" value="1"/>
</dbReference>
<dbReference type="InterPro" id="IPR020568">
    <property type="entry name" value="Ribosomal_Su5_D2-typ_SF"/>
</dbReference>
<organism evidence="3 4">
    <name type="scientific">Helicobacter cinaedi</name>
    <dbReference type="NCBI Taxonomy" id="213"/>
    <lineage>
        <taxon>Bacteria</taxon>
        <taxon>Pseudomonadati</taxon>
        <taxon>Campylobacterota</taxon>
        <taxon>Epsilonproteobacteria</taxon>
        <taxon>Campylobacterales</taxon>
        <taxon>Helicobacteraceae</taxon>
        <taxon>Helicobacter</taxon>
    </lineage>
</organism>
<dbReference type="PANTHER" id="PTHR32039">
    <property type="entry name" value="MAGNESIUM-CHELATASE SUBUNIT CHLI"/>
    <property type="match status" value="1"/>
</dbReference>
<dbReference type="RefSeq" id="WP_115025793.1">
    <property type="nucleotide sequence ID" value="NZ_UGHZ01000001.1"/>
</dbReference>
<dbReference type="InterPro" id="IPR045006">
    <property type="entry name" value="CHLI-like"/>
</dbReference>
<dbReference type="InterPro" id="IPR027417">
    <property type="entry name" value="P-loop_NTPase"/>
</dbReference>
<feature type="domain" description="Mg chelatase-related protein C-terminal" evidence="2">
    <location>
        <begin position="415"/>
        <end position="506"/>
    </location>
</feature>
<evidence type="ECO:0000259" key="2">
    <source>
        <dbReference type="Pfam" id="PF13335"/>
    </source>
</evidence>
<dbReference type="AlphaFoldDB" id="A0A377JMH8"/>
<dbReference type="GO" id="GO:0005524">
    <property type="term" value="F:ATP binding"/>
    <property type="evidence" value="ECO:0007669"/>
    <property type="project" value="InterPro"/>
</dbReference>
<dbReference type="NCBIfam" id="TIGR00368">
    <property type="entry name" value="YifB family Mg chelatase-like AAA ATPase"/>
    <property type="match status" value="1"/>
</dbReference>
<accession>A0A377JMH8</accession>
<dbReference type="Gene3D" id="3.40.50.300">
    <property type="entry name" value="P-loop containing nucleotide triphosphate hydrolases"/>
    <property type="match status" value="1"/>
</dbReference>
<sequence length="508" mass="56822">MVNTILSATSFGTSAKIIQVEATFIRGLPSFNITGLAHSSIQESKQRVQAALANIGITLPPQKININLSPSDIPKNGGHFDLPIALALQKTQLKDIFAFGELGLDGSVKYTDSIYPLLLDITLLHKDAKVIVPLSAKELLSPIPHLQFYFVSHLQEAIDILNNLESNPHSTTPHSTDSISHFGFANLEVQGEKYFYNENFDFDFSEVQGQDIAKRAALIAAAGFHNFIMEGSPGSGKSMIAERLPYILPPSSLQEMIETIKYQSLNKQTATYTPLRPFRNPHQSASKSSILGSATQYEVKPGEVALAHNGILFFDELPHFKKDILESLREPLENNKLVISRVHSKLEYDTNFLFVAALNPCPCGNLLSKTKECRCQEREISAYRGRLSQPFLDRIDLFVQMNEYEKDKNLPKGLDSKSMQELVFQAFTMQKQREQTALNGKLNEKEIETYCKLDSQSLALLTQASERFSLSYRGLNKVKKVARTIADLAGEQEIQKAHILEALSYRKI</sequence>
<dbReference type="Gene3D" id="3.30.230.10">
    <property type="match status" value="1"/>
</dbReference>
<dbReference type="Proteomes" id="UP000255335">
    <property type="component" value="Unassembled WGS sequence"/>
</dbReference>
<evidence type="ECO:0000259" key="1">
    <source>
        <dbReference type="Pfam" id="PF01078"/>
    </source>
</evidence>
<dbReference type="InterPro" id="IPR004482">
    <property type="entry name" value="Mg_chelat-rel"/>
</dbReference>
<gene>
    <name evidence="3" type="primary">comM</name>
    <name evidence="3" type="ORF">NCTC12221_00440</name>
</gene>
<dbReference type="InterPro" id="IPR025158">
    <property type="entry name" value="Mg_chelat-rel_C"/>
</dbReference>
<dbReference type="Pfam" id="PF01078">
    <property type="entry name" value="Mg_chelatase"/>
    <property type="match status" value="1"/>
</dbReference>
<feature type="domain" description="Magnesium chelatase ChlI-like catalytic" evidence="1">
    <location>
        <begin position="203"/>
        <end position="407"/>
    </location>
</feature>
<dbReference type="InterPro" id="IPR000523">
    <property type="entry name" value="Mg_chelatse_chII-like_cat_dom"/>
</dbReference>
<dbReference type="PROSITE" id="PS00676">
    <property type="entry name" value="SIGMA54_INTERACT_2"/>
    <property type="match status" value="1"/>
</dbReference>
<dbReference type="InterPro" id="IPR014721">
    <property type="entry name" value="Ribsml_uS5_D2-typ_fold_subgr"/>
</dbReference>
<dbReference type="InterPro" id="IPR025943">
    <property type="entry name" value="Sigma_54_int_dom_ATP-bd_2"/>
</dbReference>
<dbReference type="SUPFAM" id="SSF52540">
    <property type="entry name" value="P-loop containing nucleoside triphosphate hydrolases"/>
    <property type="match status" value="1"/>
</dbReference>
<dbReference type="Pfam" id="PF13335">
    <property type="entry name" value="Mg_chelatase_C"/>
    <property type="match status" value="1"/>
</dbReference>
<evidence type="ECO:0000313" key="3">
    <source>
        <dbReference type="EMBL" id="STP09011.1"/>
    </source>
</evidence>
<dbReference type="EMBL" id="UGHZ01000001">
    <property type="protein sequence ID" value="STP09011.1"/>
    <property type="molecule type" value="Genomic_DNA"/>
</dbReference>
<protein>
    <submittedName>
        <fullName evidence="3">Competence protein</fullName>
    </submittedName>
</protein>
<dbReference type="PANTHER" id="PTHR32039:SF7">
    <property type="entry name" value="COMPETENCE PROTEIN COMM"/>
    <property type="match status" value="1"/>
</dbReference>